<dbReference type="InterPro" id="IPR011890">
    <property type="entry name" value="SMC_prok"/>
</dbReference>
<evidence type="ECO:0000313" key="8">
    <source>
        <dbReference type="EMBL" id="MEM5495894.1"/>
    </source>
</evidence>
<dbReference type="PANTHER" id="PTHR43977">
    <property type="entry name" value="STRUCTURAL MAINTENANCE OF CHROMOSOMES PROTEIN 3"/>
    <property type="match status" value="1"/>
</dbReference>
<evidence type="ECO:0000256" key="1">
    <source>
        <dbReference type="ARBA" id="ARBA00022490"/>
    </source>
</evidence>
<evidence type="ECO:0000256" key="4">
    <source>
        <dbReference type="ARBA" id="ARBA00023054"/>
    </source>
</evidence>
<comment type="subcellular location">
    <subcellularLocation>
        <location evidence="6">Cytoplasm</location>
    </subcellularLocation>
</comment>
<dbReference type="Proteomes" id="UP001461163">
    <property type="component" value="Unassembled WGS sequence"/>
</dbReference>
<keyword evidence="4 6" id="KW-0175">Coiled coil</keyword>
<keyword evidence="9" id="KW-1185">Reference proteome</keyword>
<dbReference type="PIRSF" id="PIRSF005719">
    <property type="entry name" value="SMC"/>
    <property type="match status" value="1"/>
</dbReference>
<comment type="function">
    <text evidence="6">Required for chromosome condensation and partitioning.</text>
</comment>
<sequence>MRLKKIKLAGFKSFVDPTSIPFVDDMTAIVGPNGCGKSNVIDAVRWVLGESSAKNLRGDAMIDVIFNGSTARKPVSQCTVELVFDNTSGRIQGEFASYNEISVKRLVTKDGQSSYFLNNSKCRRRDVTDLFLGTGLGPRSYAIIEQGTISRLIESKPQELRVFIEEAAGISKYKERRRETENRIRHTKENLERLEDVRGELGAQLQKLEKQASAAKKYKELKQQERQYRNELAAIRWSNFNAKIVSLEQQSQQQEADLEAFIARQRGDEKELTVYRTRQQELKQQLHDTQQAYFRLGTDITRLEQNQLHSKQRIGQIKQELSTLNEAIKDSEVEQQASVTRLAELTDAIEQHGPEHELAQQALEDAIWQLQNTEERSSAEQNQWREQEQTFQKYKQQAQSYHSKIQSILAMQMRSEERISEITSEINSLQTDQFAKQIAEAKAAQQLIQEQYDEAQLQYQHRNDALHQAQLDWRKFSDAQTKVQGELQAIEAQIKALQGVQDLAKGHEYYQQYLLEKGIDSQPWQAALSVSSGWEKAVEVVTAQWKNALIVNNVDDISVFEQAQGQGLGLVFDNSNTQSGELVLKEETLATVLGDSAFPAWMADIRIARTRQEALAVRKALTNGQSIVSADGLWLGKDWALDGCSEDAGGTIQRANAIATLESALPAMQQQCEEAQRTNDQAQESVEHLSALKEQAQSSLSRCSEALSEHKNHHQWLVQQQQTNAQRVTKLQSELKRQQDILLKEQVELTETTAQTEELAETLIGLEEQQSDIERQREAFNSQLREQRHQIDNLKNQQHQHALTLKGRQAEVQNVQAIQARERAQLQNMLYKKEQLNNELSLLSTPLDEQAGALQAMLLEHKQLDNKQQTLNTALGEIEHQLTVIEKGQQGINTQIQQMQQNVQTSQLECEGYRVRAKSVIEQLSEAKVQLQPLLEKVGENSNEKRWQEHLERTVAAVARLGAVNLAAVEEYDIQAQRKQHLDEQNQDLESALDTLEQAIRKIDKETRSRFKTTFDQVNNGLQTLFPKVFGGGSAYLALTDDDLLETGVSIMARPPGKKNSTIHLLSGGEKALTALSLVFAIFQLNPAPFCLLDEVDAPLDDANVGRFCNLVSEMSTSVQFIYITHNKIAMEMATHLTGVTMAEPGVSRMVAVDVEQALAIAQA</sequence>
<keyword evidence="2 6" id="KW-0547">Nucleotide-binding</keyword>
<organism evidence="8 9">
    <name type="scientific">Paraglaciecola mesophila</name>
    <dbReference type="NCBI Taxonomy" id="197222"/>
    <lineage>
        <taxon>Bacteria</taxon>
        <taxon>Pseudomonadati</taxon>
        <taxon>Pseudomonadota</taxon>
        <taxon>Gammaproteobacteria</taxon>
        <taxon>Alteromonadales</taxon>
        <taxon>Alteromonadaceae</taxon>
        <taxon>Paraglaciecola</taxon>
    </lineage>
</organism>
<dbReference type="Pfam" id="PF02463">
    <property type="entry name" value="SMC_N"/>
    <property type="match status" value="1"/>
</dbReference>
<dbReference type="InterPro" id="IPR027417">
    <property type="entry name" value="P-loop_NTPase"/>
</dbReference>
<dbReference type="InterPro" id="IPR003395">
    <property type="entry name" value="RecF/RecN/SMC_N"/>
</dbReference>
<comment type="subunit">
    <text evidence="6">Homodimer.</text>
</comment>
<evidence type="ECO:0000256" key="3">
    <source>
        <dbReference type="ARBA" id="ARBA00022840"/>
    </source>
</evidence>
<gene>
    <name evidence="6 8" type="primary">smc</name>
    <name evidence="8" type="ORF">WNY77_00650</name>
</gene>
<evidence type="ECO:0000256" key="2">
    <source>
        <dbReference type="ARBA" id="ARBA00022741"/>
    </source>
</evidence>
<keyword evidence="3 6" id="KW-0067">ATP-binding</keyword>
<dbReference type="HAMAP" id="MF_01894">
    <property type="entry name" value="Smc_prok"/>
    <property type="match status" value="1"/>
</dbReference>
<evidence type="ECO:0000256" key="5">
    <source>
        <dbReference type="ARBA" id="ARBA00023125"/>
    </source>
</evidence>
<evidence type="ECO:0000313" key="9">
    <source>
        <dbReference type="Proteomes" id="UP001461163"/>
    </source>
</evidence>
<keyword evidence="1 6" id="KW-0963">Cytoplasm</keyword>
<dbReference type="NCBIfam" id="TIGR02168">
    <property type="entry name" value="SMC_prok_B"/>
    <property type="match status" value="1"/>
</dbReference>
<comment type="domain">
    <text evidence="6">Contains large globular domains required for ATP hydrolysis at each terminus and a third globular domain forming a flexible hinge near the middle of the molecule. These domains are separated by coiled-coil structures.</text>
</comment>
<keyword evidence="5 6" id="KW-0238">DNA-binding</keyword>
<comment type="similarity">
    <text evidence="6">Belongs to the SMC family.</text>
</comment>
<dbReference type="InterPro" id="IPR024704">
    <property type="entry name" value="SMC"/>
</dbReference>
<feature type="coiled-coil region" evidence="6">
    <location>
        <begin position="749"/>
        <end position="839"/>
    </location>
</feature>
<accession>A0ABU9SPT8</accession>
<dbReference type="EMBL" id="JBBMQS010000001">
    <property type="protein sequence ID" value="MEM5495894.1"/>
    <property type="molecule type" value="Genomic_DNA"/>
</dbReference>
<dbReference type="Gene3D" id="3.40.50.300">
    <property type="entry name" value="P-loop containing nucleotide triphosphate hydrolases"/>
    <property type="match status" value="2"/>
</dbReference>
<feature type="domain" description="RecF/RecN/SMC N-terminal" evidence="7">
    <location>
        <begin position="3"/>
        <end position="1148"/>
    </location>
</feature>
<dbReference type="SUPFAM" id="SSF52540">
    <property type="entry name" value="P-loop containing nucleoside triphosphate hydrolases"/>
    <property type="match status" value="1"/>
</dbReference>
<feature type="coiled-coil region" evidence="6">
    <location>
        <begin position="170"/>
        <end position="264"/>
    </location>
</feature>
<dbReference type="CDD" id="cd03278">
    <property type="entry name" value="ABC_SMC_barmotin"/>
    <property type="match status" value="2"/>
</dbReference>
<protein>
    <recommendedName>
        <fullName evidence="6">Chromosome partition protein Smc</fullName>
    </recommendedName>
</protein>
<comment type="caution">
    <text evidence="8">The sequence shown here is derived from an EMBL/GenBank/DDBJ whole genome shotgun (WGS) entry which is preliminary data.</text>
</comment>
<name>A0ABU9SPT8_9ALTE</name>
<feature type="coiled-coil region" evidence="6">
    <location>
        <begin position="972"/>
        <end position="1009"/>
    </location>
</feature>
<proteinExistence type="inferred from homology"/>
<feature type="coiled-coil region" evidence="6">
    <location>
        <begin position="314"/>
        <end position="383"/>
    </location>
</feature>
<reference evidence="8 9" key="1">
    <citation type="submission" date="2024-03" db="EMBL/GenBank/DDBJ databases">
        <title>Community enrichment and isolation of bacterial strains for fucoidan degradation.</title>
        <authorList>
            <person name="Sichert A."/>
        </authorList>
    </citation>
    <scope>NUCLEOTIDE SEQUENCE [LARGE SCALE GENOMIC DNA]</scope>
    <source>
        <strain evidence="8 9">AS12</strain>
    </source>
</reference>
<dbReference type="RefSeq" id="WP_342880545.1">
    <property type="nucleotide sequence ID" value="NZ_JBBMQS010000001.1"/>
</dbReference>
<feature type="binding site" evidence="6">
    <location>
        <begin position="32"/>
        <end position="39"/>
    </location>
    <ligand>
        <name>ATP</name>
        <dbReference type="ChEBI" id="CHEBI:30616"/>
    </ligand>
</feature>
<evidence type="ECO:0000259" key="7">
    <source>
        <dbReference type="Pfam" id="PF02463"/>
    </source>
</evidence>
<feature type="coiled-coil region" evidence="6">
    <location>
        <begin position="658"/>
        <end position="699"/>
    </location>
</feature>
<evidence type="ECO:0000256" key="6">
    <source>
        <dbReference type="HAMAP-Rule" id="MF_01894"/>
    </source>
</evidence>